<feature type="site" description="Participates in a stacking interaction with the thymidine ring of dTDP-4-oxo-6-deoxyglucose" evidence="2">
    <location>
        <position position="155"/>
    </location>
</feature>
<dbReference type="EMBL" id="JAWXXX010000001">
    <property type="protein sequence ID" value="MDX5892633.1"/>
    <property type="molecule type" value="Genomic_DNA"/>
</dbReference>
<dbReference type="RefSeq" id="WP_143534110.1">
    <property type="nucleotide sequence ID" value="NZ_CP007514.1"/>
</dbReference>
<evidence type="ECO:0000256" key="3">
    <source>
        <dbReference type="SAM" id="MobiDB-lite"/>
    </source>
</evidence>
<evidence type="ECO:0000313" key="4">
    <source>
        <dbReference type="EMBL" id="AHY47994.1"/>
    </source>
</evidence>
<evidence type="ECO:0000313" key="6">
    <source>
        <dbReference type="Proteomes" id="UP000025229"/>
    </source>
</evidence>
<name>A0A023X7F9_RUBRA</name>
<sequence>MPEAQEESRTVEPVRDRQTVTSGGESLERVPDGVTFHDVNTHVDERGAVCELFDLRWGWRDEPLVFAYSFTVRPGMLKGWGMHKEHEDRYFILFGEVEVLLYDERPESPTYGLLSKVVLSEYRRRLMNIPPGVWHLDHNIGSRDAVLINFPTKPYEHENPDKYRLPPNNDRIPYRFDNPRGG</sequence>
<dbReference type="HOGENOM" id="CLU_090940_3_1_11"/>
<dbReference type="Gene3D" id="2.60.120.10">
    <property type="entry name" value="Jelly Rolls"/>
    <property type="match status" value="1"/>
</dbReference>
<comment type="similarity">
    <text evidence="1">Belongs to the dTDP-4-dehydrorhamnose 3,5-epimerase family.</text>
</comment>
<dbReference type="PANTHER" id="PTHR21047">
    <property type="entry name" value="DTDP-6-DEOXY-D-GLUCOSE-3,5 EPIMERASE"/>
    <property type="match status" value="1"/>
</dbReference>
<evidence type="ECO:0000256" key="1">
    <source>
        <dbReference type="ARBA" id="ARBA00010154"/>
    </source>
</evidence>
<dbReference type="AlphaFoldDB" id="A0A023X7F9"/>
<keyword evidence="6" id="KW-1185">Reference proteome</keyword>
<dbReference type="Proteomes" id="UP001281130">
    <property type="component" value="Unassembled WGS sequence"/>
</dbReference>
<feature type="region of interest" description="Disordered" evidence="3">
    <location>
        <begin position="1"/>
        <end position="31"/>
    </location>
</feature>
<dbReference type="PANTHER" id="PTHR21047:SF2">
    <property type="entry name" value="THYMIDINE DIPHOSPHO-4-KETO-RHAMNOSE 3,5-EPIMERASE"/>
    <property type="match status" value="1"/>
</dbReference>
<dbReference type="KEGG" id="rrd:RradSPS_2711"/>
<dbReference type="SUPFAM" id="SSF51182">
    <property type="entry name" value="RmlC-like cupins"/>
    <property type="match status" value="1"/>
</dbReference>
<evidence type="ECO:0000313" key="5">
    <source>
        <dbReference type="EMBL" id="MDX5892633.1"/>
    </source>
</evidence>
<dbReference type="InterPro" id="IPR011051">
    <property type="entry name" value="RmlC_Cupin_sf"/>
</dbReference>
<dbReference type="GO" id="GO:0005829">
    <property type="term" value="C:cytosol"/>
    <property type="evidence" value="ECO:0007669"/>
    <property type="project" value="TreeGrafter"/>
</dbReference>
<organism evidence="4 6">
    <name type="scientific">Rubrobacter radiotolerans</name>
    <name type="common">Arthrobacter radiotolerans</name>
    <dbReference type="NCBI Taxonomy" id="42256"/>
    <lineage>
        <taxon>Bacteria</taxon>
        <taxon>Bacillati</taxon>
        <taxon>Actinomycetota</taxon>
        <taxon>Rubrobacteria</taxon>
        <taxon>Rubrobacterales</taxon>
        <taxon>Rubrobacteraceae</taxon>
        <taxon>Rubrobacter</taxon>
    </lineage>
</organism>
<dbReference type="CDD" id="cd02208">
    <property type="entry name" value="cupin_RmlC-like"/>
    <property type="match status" value="1"/>
</dbReference>
<dbReference type="InterPro" id="IPR000888">
    <property type="entry name" value="RmlC-like"/>
</dbReference>
<dbReference type="Proteomes" id="UP000025229">
    <property type="component" value="Chromosome"/>
</dbReference>
<accession>A0A023X7F9</accession>
<dbReference type="eggNOG" id="COG1898">
    <property type="taxonomic scope" value="Bacteria"/>
</dbReference>
<dbReference type="STRING" id="42256.RradSPS_2711"/>
<dbReference type="OrthoDB" id="9800680at2"/>
<dbReference type="EMBL" id="CP007514">
    <property type="protein sequence ID" value="AHY47994.1"/>
    <property type="molecule type" value="Genomic_DNA"/>
</dbReference>
<dbReference type="GO" id="GO:0000271">
    <property type="term" value="P:polysaccharide biosynthetic process"/>
    <property type="evidence" value="ECO:0007669"/>
    <property type="project" value="TreeGrafter"/>
</dbReference>
<reference evidence="5" key="2">
    <citation type="submission" date="2023-11" db="EMBL/GenBank/DDBJ databases">
        <title>MicrobeMod: A computational toolkit for identifying prokaryotic methylation and restriction-modification with nanopore sequencing.</title>
        <authorList>
            <person name="Crits-Christoph A."/>
            <person name="Kang S.C."/>
            <person name="Lee H."/>
            <person name="Ostrov N."/>
        </authorList>
    </citation>
    <scope>NUCLEOTIDE SEQUENCE</scope>
    <source>
        <strain evidence="5">ATCC 51242</strain>
    </source>
</reference>
<dbReference type="GO" id="GO:0008830">
    <property type="term" value="F:dTDP-4-dehydrorhamnose 3,5-epimerase activity"/>
    <property type="evidence" value="ECO:0007669"/>
    <property type="project" value="InterPro"/>
</dbReference>
<gene>
    <name evidence="4" type="ORF">RradSPS_2711</name>
    <name evidence="5" type="ORF">SIL72_01190</name>
</gene>
<proteinExistence type="inferred from homology"/>
<feature type="compositionally biased region" description="Basic and acidic residues" evidence="3">
    <location>
        <begin position="1"/>
        <end position="18"/>
    </location>
</feature>
<evidence type="ECO:0000256" key="2">
    <source>
        <dbReference type="PIRSR" id="PIRSR600888-3"/>
    </source>
</evidence>
<dbReference type="Pfam" id="PF00908">
    <property type="entry name" value="dTDP_sugar_isom"/>
    <property type="match status" value="1"/>
</dbReference>
<reference evidence="4 6" key="1">
    <citation type="submission" date="2014-03" db="EMBL/GenBank/DDBJ databases">
        <title>Complete genome sequence of the Radio-Resistant Rubrobacter radiotolerans RSPS-4.</title>
        <authorList>
            <person name="Egas C.C."/>
            <person name="Barroso C.C."/>
            <person name="Froufe H.J.C."/>
            <person name="Pacheco J.J."/>
            <person name="Albuquerque L.L."/>
            <person name="da Costa M.M.S."/>
        </authorList>
    </citation>
    <scope>NUCLEOTIDE SEQUENCE [LARGE SCALE GENOMIC DNA]</scope>
    <source>
        <strain evidence="4 6">RSPS-4</strain>
    </source>
</reference>
<dbReference type="InterPro" id="IPR014710">
    <property type="entry name" value="RmlC-like_jellyroll"/>
</dbReference>
<protein>
    <submittedName>
        <fullName evidence="5">dTDP-4-dehydrorhamnose 3,5-epimerase family protein</fullName>
    </submittedName>
    <submittedName>
        <fullName evidence="4">dTDP-4-dehydrorhamnose 35-epimerase-related enzyme</fullName>
    </submittedName>
</protein>